<evidence type="ECO:0000256" key="4">
    <source>
        <dbReference type="ARBA" id="ARBA00022692"/>
    </source>
</evidence>
<dbReference type="GO" id="GO:0009372">
    <property type="term" value="P:quorum sensing"/>
    <property type="evidence" value="ECO:0007669"/>
    <property type="project" value="UniProtKB-KW"/>
</dbReference>
<reference evidence="9 10" key="1">
    <citation type="submission" date="2016-10" db="EMBL/GenBank/DDBJ databases">
        <authorList>
            <person name="de Groot N.N."/>
        </authorList>
    </citation>
    <scope>NUCLEOTIDE SEQUENCE [LARGE SCALE GENOMIC DNA]</scope>
    <source>
        <strain evidence="9 10">DSM 1283</strain>
    </source>
</reference>
<dbReference type="InterPro" id="IPR006741">
    <property type="entry name" value="AgrB"/>
</dbReference>
<gene>
    <name evidence="9" type="ORF">SAMN04489757_11812</name>
</gene>
<keyword evidence="2" id="KW-0673">Quorum sensing</keyword>
<evidence type="ECO:0000256" key="7">
    <source>
        <dbReference type="ARBA" id="ARBA00023136"/>
    </source>
</evidence>
<dbReference type="GO" id="GO:0006508">
    <property type="term" value="P:proteolysis"/>
    <property type="evidence" value="ECO:0007669"/>
    <property type="project" value="UniProtKB-KW"/>
</dbReference>
<dbReference type="Proteomes" id="UP000198806">
    <property type="component" value="Unassembled WGS sequence"/>
</dbReference>
<accession>A0A1I5G8N4</accession>
<keyword evidence="3" id="KW-0645">Protease</keyword>
<feature type="transmembrane region" description="Helical" evidence="8">
    <location>
        <begin position="29"/>
        <end position="46"/>
    </location>
</feature>
<feature type="transmembrane region" description="Helical" evidence="8">
    <location>
        <begin position="161"/>
        <end position="178"/>
    </location>
</feature>
<dbReference type="OrthoDB" id="9815055at2"/>
<feature type="transmembrane region" description="Helical" evidence="8">
    <location>
        <begin position="98"/>
        <end position="117"/>
    </location>
</feature>
<dbReference type="GO" id="GO:0008233">
    <property type="term" value="F:peptidase activity"/>
    <property type="evidence" value="ECO:0007669"/>
    <property type="project" value="UniProtKB-KW"/>
</dbReference>
<evidence type="ECO:0000256" key="6">
    <source>
        <dbReference type="ARBA" id="ARBA00022989"/>
    </source>
</evidence>
<evidence type="ECO:0000256" key="5">
    <source>
        <dbReference type="ARBA" id="ARBA00022801"/>
    </source>
</evidence>
<evidence type="ECO:0000313" key="10">
    <source>
        <dbReference type="Proteomes" id="UP000198806"/>
    </source>
</evidence>
<dbReference type="AlphaFoldDB" id="A0A1I5G8N4"/>
<keyword evidence="10" id="KW-1185">Reference proteome</keyword>
<evidence type="ECO:0000256" key="3">
    <source>
        <dbReference type="ARBA" id="ARBA00022670"/>
    </source>
</evidence>
<feature type="transmembrane region" description="Helical" evidence="8">
    <location>
        <begin position="138"/>
        <end position="155"/>
    </location>
</feature>
<evidence type="ECO:0000256" key="1">
    <source>
        <dbReference type="ARBA" id="ARBA00022475"/>
    </source>
</evidence>
<feature type="transmembrane region" description="Helical" evidence="8">
    <location>
        <begin position="52"/>
        <end position="68"/>
    </location>
</feature>
<keyword evidence="7 8" id="KW-0472">Membrane</keyword>
<dbReference type="Pfam" id="PF04647">
    <property type="entry name" value="AgrB"/>
    <property type="match status" value="1"/>
</dbReference>
<protein>
    <submittedName>
        <fullName evidence="9">Accessory gene regulator B</fullName>
    </submittedName>
</protein>
<feature type="transmembrane region" description="Helical" evidence="8">
    <location>
        <begin position="75"/>
        <end position="92"/>
    </location>
</feature>
<sequence>MDIFDKVISVNDNIKEEDKELYKYGLRQGLFIIINLLTTILLGYIFKNVWQAVIFMIAYSPLRVYAGGYHTKTQLRCYIFSMFLTIAVIYANKYIPETNLYIIIITIISCIIVFSLSPVEDRNKPLDKTERTVYRKRSLYVLLVEVILIVILLSIGFKFVALSVSISLLALSLMLIAGKIKNCLAAKS</sequence>
<keyword evidence="4 8" id="KW-0812">Transmembrane</keyword>
<dbReference type="GO" id="GO:0016020">
    <property type="term" value="C:membrane"/>
    <property type="evidence" value="ECO:0007669"/>
    <property type="project" value="InterPro"/>
</dbReference>
<keyword evidence="1" id="KW-1003">Cell membrane</keyword>
<organism evidence="9 10">
    <name type="scientific">Anaerocolumna aminovalerica</name>
    <dbReference type="NCBI Taxonomy" id="1527"/>
    <lineage>
        <taxon>Bacteria</taxon>
        <taxon>Bacillati</taxon>
        <taxon>Bacillota</taxon>
        <taxon>Clostridia</taxon>
        <taxon>Lachnospirales</taxon>
        <taxon>Lachnospiraceae</taxon>
        <taxon>Anaerocolumna</taxon>
    </lineage>
</organism>
<keyword evidence="5" id="KW-0378">Hydrolase</keyword>
<evidence type="ECO:0000256" key="8">
    <source>
        <dbReference type="SAM" id="Phobius"/>
    </source>
</evidence>
<dbReference type="RefSeq" id="WP_091686976.1">
    <property type="nucleotide sequence ID" value="NZ_BAABFM010000023.1"/>
</dbReference>
<keyword evidence="6 8" id="KW-1133">Transmembrane helix</keyword>
<proteinExistence type="predicted"/>
<dbReference type="SMART" id="SM00793">
    <property type="entry name" value="AgrB"/>
    <property type="match status" value="1"/>
</dbReference>
<evidence type="ECO:0000313" key="9">
    <source>
        <dbReference type="EMBL" id="SFO32364.1"/>
    </source>
</evidence>
<name>A0A1I5G8N4_9FIRM</name>
<dbReference type="EMBL" id="FOWD01000018">
    <property type="protein sequence ID" value="SFO32364.1"/>
    <property type="molecule type" value="Genomic_DNA"/>
</dbReference>
<evidence type="ECO:0000256" key="2">
    <source>
        <dbReference type="ARBA" id="ARBA00022654"/>
    </source>
</evidence>
<dbReference type="STRING" id="1527.SAMN04489757_11812"/>